<evidence type="ECO:0000313" key="1">
    <source>
        <dbReference type="EMBL" id="QLJ52822.1"/>
    </source>
</evidence>
<sequence length="115" mass="13123">MTDVPVVDKLKLNAIKDPQELVEIAVSHKNPDVCKAAIDKLIKMDLIEERKALLICSIAKETDKESVANHAFGYCSVSKLSDDMKVRMIKKSIDKIKFESVRKEMEKWLEAYERG</sequence>
<evidence type="ECO:0000313" key="2">
    <source>
        <dbReference type="Proteomes" id="UP000510821"/>
    </source>
</evidence>
<dbReference type="AlphaFoldDB" id="A0A7D6BNS1"/>
<accession>A0A7D6BNS1</accession>
<proteinExistence type="predicted"/>
<organism evidence="1 2">
    <name type="scientific">Fermentimicrarchaeum limneticum</name>
    <dbReference type="NCBI Taxonomy" id="2795018"/>
    <lineage>
        <taxon>Archaea</taxon>
        <taxon>Candidatus Micrarchaeota</taxon>
        <taxon>Candidatus Fermentimicrarchaeales</taxon>
        <taxon>Candidatus Fermentimicrarchaeaceae</taxon>
        <taxon>Candidatus Fermentimicrarchaeum</taxon>
    </lineage>
</organism>
<dbReference type="KEGG" id="flt:Sv326_0647"/>
<reference evidence="2" key="1">
    <citation type="submission" date="2020-07" db="EMBL/GenBank/DDBJ databases">
        <title>Metabolic diversity and evolutionary history of the archaeal phylum ###Micrarchaeota### uncovered from a freshwater lake metagenome.</title>
        <authorList>
            <person name="Kadnikov V.V."/>
            <person name="Savvichev A.S."/>
            <person name="Mardanov A.V."/>
            <person name="Beletsky A.V."/>
            <person name="Chupakov A.V."/>
            <person name="Kokryatskaya N.M."/>
            <person name="Pimenov N.V."/>
            <person name="Ravin N.V."/>
        </authorList>
    </citation>
    <scope>NUCLEOTIDE SEQUENCE [LARGE SCALE GENOMIC DNA]</scope>
</reference>
<protein>
    <submittedName>
        <fullName evidence="1">Uncharacterized protein</fullName>
    </submittedName>
</protein>
<gene>
    <name evidence="1" type="ORF">Sv326_0647</name>
</gene>
<dbReference type="Proteomes" id="UP000510821">
    <property type="component" value="Chromosome"/>
</dbReference>
<name>A0A7D6BNS1_FERL1</name>
<dbReference type="EMBL" id="CP058998">
    <property type="protein sequence ID" value="QLJ52822.1"/>
    <property type="molecule type" value="Genomic_DNA"/>
</dbReference>